<keyword evidence="3 5" id="KW-1133">Transmembrane helix</keyword>
<dbReference type="InterPro" id="IPR001129">
    <property type="entry name" value="Membr-assoc_MAPEG"/>
</dbReference>
<dbReference type="GO" id="GO:0005635">
    <property type="term" value="C:nuclear envelope"/>
    <property type="evidence" value="ECO:0007669"/>
    <property type="project" value="TreeGrafter"/>
</dbReference>
<evidence type="ECO:0000256" key="2">
    <source>
        <dbReference type="ARBA" id="ARBA00022692"/>
    </source>
</evidence>
<gene>
    <name evidence="6" type="ORF">PPERSA_00647</name>
</gene>
<reference evidence="6 7" key="1">
    <citation type="journal article" date="2015" name="Sci. Rep.">
        <title>Genome of the facultative scuticociliatosis pathogen Pseudocohnilembus persalinus provides insight into its virulence through horizontal gene transfer.</title>
        <authorList>
            <person name="Xiong J."/>
            <person name="Wang G."/>
            <person name="Cheng J."/>
            <person name="Tian M."/>
            <person name="Pan X."/>
            <person name="Warren A."/>
            <person name="Jiang C."/>
            <person name="Yuan D."/>
            <person name="Miao W."/>
        </authorList>
    </citation>
    <scope>NUCLEOTIDE SEQUENCE [LARGE SCALE GENOMIC DNA]</scope>
    <source>
        <strain evidence="6">36N120E</strain>
    </source>
</reference>
<protein>
    <submittedName>
        <fullName evidence="6">Uncharacterized protein</fullName>
    </submittedName>
</protein>
<dbReference type="PANTHER" id="PTHR10250:SF26">
    <property type="entry name" value="GLUTATHIONE S-TRANSFERASE 3, MITOCHONDRIAL"/>
    <property type="match status" value="1"/>
</dbReference>
<sequence>MNIAVPATYPYVLIAATALGLECHLTGFIGMKTRQRVFNKEFMEKNFEEIHKKEIGQDEKIPSLGYPDMGNGFYSQKLSYKDWYDFNNTQRIHQNFTDSIGYLIPSLLIAGLQFPLFSAGLGATHFVGRMLYAKGYSQGPNKREIGAGLSHGSTFAILGTSLFSAIRLLIRR</sequence>
<keyword evidence="7" id="KW-1185">Reference proteome</keyword>
<dbReference type="GO" id="GO:0005783">
    <property type="term" value="C:endoplasmic reticulum"/>
    <property type="evidence" value="ECO:0007669"/>
    <property type="project" value="TreeGrafter"/>
</dbReference>
<dbReference type="InterPro" id="IPR023352">
    <property type="entry name" value="MAPEG-like_dom_sf"/>
</dbReference>
<dbReference type="InParanoid" id="A0A0V0QSQ3"/>
<evidence type="ECO:0000313" key="6">
    <source>
        <dbReference type="EMBL" id="KRX05346.1"/>
    </source>
</evidence>
<keyword evidence="2 5" id="KW-0812">Transmembrane</keyword>
<dbReference type="InterPro" id="IPR050997">
    <property type="entry name" value="MAPEG"/>
</dbReference>
<dbReference type="Gene3D" id="1.20.120.550">
    <property type="entry name" value="Membrane associated eicosanoid/glutathione metabolism-like domain"/>
    <property type="match status" value="1"/>
</dbReference>
<comment type="caution">
    <text evidence="6">The sequence shown here is derived from an EMBL/GenBank/DDBJ whole genome shotgun (WGS) entry which is preliminary data.</text>
</comment>
<evidence type="ECO:0000313" key="7">
    <source>
        <dbReference type="Proteomes" id="UP000054937"/>
    </source>
</evidence>
<evidence type="ECO:0000256" key="3">
    <source>
        <dbReference type="ARBA" id="ARBA00022989"/>
    </source>
</evidence>
<dbReference type="SUPFAM" id="SSF161084">
    <property type="entry name" value="MAPEG domain-like"/>
    <property type="match status" value="1"/>
</dbReference>
<dbReference type="Pfam" id="PF01124">
    <property type="entry name" value="MAPEG"/>
    <property type="match status" value="1"/>
</dbReference>
<name>A0A0V0QSQ3_PSEPJ</name>
<feature type="transmembrane region" description="Helical" evidence="5">
    <location>
        <begin position="100"/>
        <end position="128"/>
    </location>
</feature>
<dbReference type="Proteomes" id="UP000054937">
    <property type="component" value="Unassembled WGS sequence"/>
</dbReference>
<dbReference type="GO" id="GO:0004602">
    <property type="term" value="F:glutathione peroxidase activity"/>
    <property type="evidence" value="ECO:0007669"/>
    <property type="project" value="TreeGrafter"/>
</dbReference>
<feature type="transmembrane region" description="Helical" evidence="5">
    <location>
        <begin position="148"/>
        <end position="170"/>
    </location>
</feature>
<evidence type="ECO:0000256" key="4">
    <source>
        <dbReference type="ARBA" id="ARBA00023136"/>
    </source>
</evidence>
<dbReference type="AlphaFoldDB" id="A0A0V0QSQ3"/>
<dbReference type="OrthoDB" id="312603at2759"/>
<evidence type="ECO:0000256" key="1">
    <source>
        <dbReference type="ARBA" id="ARBA00004141"/>
    </source>
</evidence>
<dbReference type="OMA" id="NLNENDW"/>
<feature type="transmembrane region" description="Helical" evidence="5">
    <location>
        <begin position="12"/>
        <end position="31"/>
    </location>
</feature>
<dbReference type="GO" id="GO:0016020">
    <property type="term" value="C:membrane"/>
    <property type="evidence" value="ECO:0007669"/>
    <property type="project" value="UniProtKB-SubCell"/>
</dbReference>
<dbReference type="GO" id="GO:0006691">
    <property type="term" value="P:leukotriene metabolic process"/>
    <property type="evidence" value="ECO:0007669"/>
    <property type="project" value="UniProtKB-ARBA"/>
</dbReference>
<organism evidence="6 7">
    <name type="scientific">Pseudocohnilembus persalinus</name>
    <name type="common">Ciliate</name>
    <dbReference type="NCBI Taxonomy" id="266149"/>
    <lineage>
        <taxon>Eukaryota</taxon>
        <taxon>Sar</taxon>
        <taxon>Alveolata</taxon>
        <taxon>Ciliophora</taxon>
        <taxon>Intramacronucleata</taxon>
        <taxon>Oligohymenophorea</taxon>
        <taxon>Scuticociliatia</taxon>
        <taxon>Philasterida</taxon>
        <taxon>Pseudocohnilembidae</taxon>
        <taxon>Pseudocohnilembus</taxon>
    </lineage>
</organism>
<evidence type="ECO:0000256" key="5">
    <source>
        <dbReference type="SAM" id="Phobius"/>
    </source>
</evidence>
<comment type="subcellular location">
    <subcellularLocation>
        <location evidence="1">Membrane</location>
        <topology evidence="1">Multi-pass membrane protein</topology>
    </subcellularLocation>
</comment>
<proteinExistence type="predicted"/>
<dbReference type="PANTHER" id="PTHR10250">
    <property type="entry name" value="MICROSOMAL GLUTATHIONE S-TRANSFERASE"/>
    <property type="match status" value="1"/>
</dbReference>
<dbReference type="GO" id="GO:0004364">
    <property type="term" value="F:glutathione transferase activity"/>
    <property type="evidence" value="ECO:0007669"/>
    <property type="project" value="TreeGrafter"/>
</dbReference>
<accession>A0A0V0QSQ3</accession>
<dbReference type="EMBL" id="LDAU01000109">
    <property type="protein sequence ID" value="KRX05346.1"/>
    <property type="molecule type" value="Genomic_DNA"/>
</dbReference>
<keyword evidence="4 5" id="KW-0472">Membrane</keyword>